<evidence type="ECO:0000256" key="1">
    <source>
        <dbReference type="ARBA" id="ARBA00022801"/>
    </source>
</evidence>
<sequence length="130" mass="14413">MSTGEQLDVLDGFRKGVFNVLVATDVIEEGLDVRACNVVIKVDPGRARAVHSHYVLMTDDKMKCARTVESFVRLEKELNLAVRDRCVDRVDEEEEVGSETVAKIARYSYMPLGADGPRITPSSAPSVLMR</sequence>
<gene>
    <name evidence="3" type="ORF">DILT_LOCUS4360</name>
</gene>
<dbReference type="Pfam" id="PF00271">
    <property type="entry name" value="Helicase_C"/>
    <property type="match status" value="1"/>
</dbReference>
<reference evidence="3 4" key="1">
    <citation type="submission" date="2018-11" db="EMBL/GenBank/DDBJ databases">
        <authorList>
            <consortium name="Pathogen Informatics"/>
        </authorList>
    </citation>
    <scope>NUCLEOTIDE SEQUENCE [LARGE SCALE GENOMIC DNA]</scope>
</reference>
<name>A0A3P6TMD3_DIBLA</name>
<dbReference type="PANTHER" id="PTHR14950">
    <property type="entry name" value="DICER-RELATED"/>
    <property type="match status" value="1"/>
</dbReference>
<keyword evidence="1" id="KW-0378">Hydrolase</keyword>
<dbReference type="SUPFAM" id="SSF52540">
    <property type="entry name" value="P-loop containing nucleoside triphosphate hydrolases"/>
    <property type="match status" value="1"/>
</dbReference>
<dbReference type="InterPro" id="IPR027417">
    <property type="entry name" value="P-loop_NTPase"/>
</dbReference>
<proteinExistence type="predicted"/>
<dbReference type="PANTHER" id="PTHR14950:SF37">
    <property type="entry name" value="ENDORIBONUCLEASE DICER"/>
    <property type="match status" value="1"/>
</dbReference>
<dbReference type="GO" id="GO:0016787">
    <property type="term" value="F:hydrolase activity"/>
    <property type="evidence" value="ECO:0007669"/>
    <property type="project" value="UniProtKB-KW"/>
</dbReference>
<dbReference type="InterPro" id="IPR001650">
    <property type="entry name" value="Helicase_C-like"/>
</dbReference>
<evidence type="ECO:0000313" key="4">
    <source>
        <dbReference type="Proteomes" id="UP000281553"/>
    </source>
</evidence>
<evidence type="ECO:0000313" key="3">
    <source>
        <dbReference type="EMBL" id="VDK89276.1"/>
    </source>
</evidence>
<evidence type="ECO:0000259" key="2">
    <source>
        <dbReference type="PROSITE" id="PS51194"/>
    </source>
</evidence>
<dbReference type="PROSITE" id="PS51194">
    <property type="entry name" value="HELICASE_CTER"/>
    <property type="match status" value="1"/>
</dbReference>
<accession>A0A3P6TMD3</accession>
<dbReference type="AlphaFoldDB" id="A0A3P6TMD3"/>
<dbReference type="OrthoDB" id="416741at2759"/>
<protein>
    <recommendedName>
        <fullName evidence="2">Helicase C-terminal domain-containing protein</fullName>
    </recommendedName>
</protein>
<feature type="domain" description="Helicase C-terminal" evidence="2">
    <location>
        <begin position="1"/>
        <end position="113"/>
    </location>
</feature>
<keyword evidence="4" id="KW-1185">Reference proteome</keyword>
<dbReference type="Gene3D" id="3.40.50.300">
    <property type="entry name" value="P-loop containing nucleotide triphosphate hydrolases"/>
    <property type="match status" value="2"/>
</dbReference>
<dbReference type="EMBL" id="UYRU01045334">
    <property type="protein sequence ID" value="VDK89276.1"/>
    <property type="molecule type" value="Genomic_DNA"/>
</dbReference>
<dbReference type="Proteomes" id="UP000281553">
    <property type="component" value="Unassembled WGS sequence"/>
</dbReference>
<organism evidence="3 4">
    <name type="scientific">Dibothriocephalus latus</name>
    <name type="common">Fish tapeworm</name>
    <name type="synonym">Diphyllobothrium latum</name>
    <dbReference type="NCBI Taxonomy" id="60516"/>
    <lineage>
        <taxon>Eukaryota</taxon>
        <taxon>Metazoa</taxon>
        <taxon>Spiralia</taxon>
        <taxon>Lophotrochozoa</taxon>
        <taxon>Platyhelminthes</taxon>
        <taxon>Cestoda</taxon>
        <taxon>Eucestoda</taxon>
        <taxon>Diphyllobothriidea</taxon>
        <taxon>Diphyllobothriidae</taxon>
        <taxon>Dibothriocephalus</taxon>
    </lineage>
</organism>